<dbReference type="RefSeq" id="WP_120977636.1">
    <property type="nucleotide sequence ID" value="NZ_RBZM01000006.1"/>
</dbReference>
<dbReference type="GO" id="GO:0004622">
    <property type="term" value="F:phosphatidylcholine lysophospholipase activity"/>
    <property type="evidence" value="ECO:0007669"/>
    <property type="project" value="TreeGrafter"/>
</dbReference>
<dbReference type="Gene3D" id="3.40.50.1110">
    <property type="entry name" value="SGNH hydrolase"/>
    <property type="match status" value="1"/>
</dbReference>
<protein>
    <submittedName>
        <fullName evidence="2">SGNH/GDSL hydrolase family protein</fullName>
    </submittedName>
</protein>
<dbReference type="SUPFAM" id="SSF52266">
    <property type="entry name" value="SGNH hydrolase"/>
    <property type="match status" value="1"/>
</dbReference>
<dbReference type="InterPro" id="IPR013830">
    <property type="entry name" value="SGNH_hydro"/>
</dbReference>
<dbReference type="PANTHER" id="PTHR30383">
    <property type="entry name" value="THIOESTERASE 1/PROTEASE 1/LYSOPHOSPHOLIPASE L1"/>
    <property type="match status" value="1"/>
</dbReference>
<dbReference type="OrthoDB" id="388542at2"/>
<feature type="domain" description="SGNH hydrolase-type esterase" evidence="1">
    <location>
        <begin position="165"/>
        <end position="338"/>
    </location>
</feature>
<dbReference type="InterPro" id="IPR036514">
    <property type="entry name" value="SGNH_hydro_sf"/>
</dbReference>
<evidence type="ECO:0000313" key="3">
    <source>
        <dbReference type="Proteomes" id="UP000282076"/>
    </source>
</evidence>
<proteinExistence type="predicted"/>
<dbReference type="Pfam" id="PF13472">
    <property type="entry name" value="Lipase_GDSL_2"/>
    <property type="match status" value="1"/>
</dbReference>
<dbReference type="InterPro" id="IPR051532">
    <property type="entry name" value="Ester_Hydrolysis_Enzymes"/>
</dbReference>
<reference evidence="2 3" key="1">
    <citation type="submission" date="2018-10" db="EMBL/GenBank/DDBJ databases">
        <title>Cohnella sp. M2MS4P-1, whole genome shotgun sequence.</title>
        <authorList>
            <person name="Tuo L."/>
        </authorList>
    </citation>
    <scope>NUCLEOTIDE SEQUENCE [LARGE SCALE GENOMIC DNA]</scope>
    <source>
        <strain evidence="2 3">M2MS4P-1</strain>
    </source>
</reference>
<comment type="caution">
    <text evidence="2">The sequence shown here is derived from an EMBL/GenBank/DDBJ whole genome shotgun (WGS) entry which is preliminary data.</text>
</comment>
<dbReference type="EMBL" id="RBZM01000006">
    <property type="protein sequence ID" value="RKP52892.1"/>
    <property type="molecule type" value="Genomic_DNA"/>
</dbReference>
<sequence>MGVERYGNYTMKELLLPIWKNDIMYYESLLPMAALDDQDIPFGRLLFEACEIVEVRNAALDTRYEAGKDFICRGNLLFFPEGSSIPLLTSQELYPEDNKEGWVQERVGGGYVLFREGHFFHDKQITVTYKHLNNEWAGPVPVFSKNGLLKTVHKLKSQIPLKIMLFGDSISEGANSSGMMNTAPYLPIWGEMAAGFLREHYHTEINLVNPSVGGVSSEWAVNNLPQLLAEAPPELIILAFGMNDGTNKVSKEQFTANIRAMIQAAKSRNAEVEVIVIAPILANPETFFAGNQALYKNELLQLANEDIALVDMTGIHEELLRHKSYADLTGNNVNHPNDFLARLYAQAVLAHLIEEI</sequence>
<name>A0A494XSU6_9BACL</name>
<dbReference type="AlphaFoldDB" id="A0A494XSU6"/>
<keyword evidence="2" id="KW-0378">Hydrolase</keyword>
<gene>
    <name evidence="2" type="ORF">D7Z26_14145</name>
</gene>
<evidence type="ECO:0000259" key="1">
    <source>
        <dbReference type="Pfam" id="PF13472"/>
    </source>
</evidence>
<dbReference type="CDD" id="cd00229">
    <property type="entry name" value="SGNH_hydrolase"/>
    <property type="match status" value="1"/>
</dbReference>
<keyword evidence="3" id="KW-1185">Reference proteome</keyword>
<dbReference type="Proteomes" id="UP000282076">
    <property type="component" value="Unassembled WGS sequence"/>
</dbReference>
<organism evidence="2 3">
    <name type="scientific">Cohnella endophytica</name>
    <dbReference type="NCBI Taxonomy" id="2419778"/>
    <lineage>
        <taxon>Bacteria</taxon>
        <taxon>Bacillati</taxon>
        <taxon>Bacillota</taxon>
        <taxon>Bacilli</taxon>
        <taxon>Bacillales</taxon>
        <taxon>Paenibacillaceae</taxon>
        <taxon>Cohnella</taxon>
    </lineage>
</organism>
<accession>A0A494XSU6</accession>
<evidence type="ECO:0000313" key="2">
    <source>
        <dbReference type="EMBL" id="RKP52892.1"/>
    </source>
</evidence>
<dbReference type="PANTHER" id="PTHR30383:SF5">
    <property type="entry name" value="SGNH HYDROLASE-TYPE ESTERASE DOMAIN-CONTAINING PROTEIN"/>
    <property type="match status" value="1"/>
</dbReference>